<proteinExistence type="predicted"/>
<sequence length="218" mass="24527">MSTCGVLTGVIRLIYSLLKIPIKPERKQWRSRGLFSDQTEKTAAEIAGMPDKKKKLLKEKKWAVLVLSALEHSDCALKECEEGGWSLKETKTKPPPAPRANAVENPSLSLTPRKKPSSKEDLVSSDFEETACSASLPKERNLYLRKTGDPEEAAEGMAPRKKRIFSSRKEPLRNAPKKAGSRNSSTQKKKKLHKASFTIWMTSIFNFNEFYKGMRSSI</sequence>
<reference evidence="2" key="1">
    <citation type="submission" date="2025-08" db="UniProtKB">
        <authorList>
            <consortium name="Ensembl"/>
        </authorList>
    </citation>
    <scope>IDENTIFICATION</scope>
</reference>
<evidence type="ECO:0000313" key="2">
    <source>
        <dbReference type="Ensembl" id="ENSMMMP00000016892.1"/>
    </source>
</evidence>
<feature type="region of interest" description="Disordered" evidence="1">
    <location>
        <begin position="87"/>
        <end position="124"/>
    </location>
</feature>
<protein>
    <submittedName>
        <fullName evidence="2">Uncharacterized protein</fullName>
    </submittedName>
</protein>
<reference evidence="2" key="2">
    <citation type="submission" date="2025-09" db="UniProtKB">
        <authorList>
            <consortium name="Ensembl"/>
        </authorList>
    </citation>
    <scope>IDENTIFICATION</scope>
</reference>
<dbReference type="Ensembl" id="ENSMMMT00000019230.1">
    <property type="protein sequence ID" value="ENSMMMP00000016892.1"/>
    <property type="gene ID" value="ENSMMMG00000015021.1"/>
</dbReference>
<feature type="region of interest" description="Disordered" evidence="1">
    <location>
        <begin position="144"/>
        <end position="192"/>
    </location>
</feature>
<dbReference type="GeneTree" id="ENSGT00940000164458"/>
<accession>A0A8C5ZMB4</accession>
<dbReference type="AlphaFoldDB" id="A0A8C5ZMB4"/>
<organism evidence="2 3">
    <name type="scientific">Marmota marmota marmota</name>
    <name type="common">Alpine marmot</name>
    <dbReference type="NCBI Taxonomy" id="9994"/>
    <lineage>
        <taxon>Eukaryota</taxon>
        <taxon>Metazoa</taxon>
        <taxon>Chordata</taxon>
        <taxon>Craniata</taxon>
        <taxon>Vertebrata</taxon>
        <taxon>Euteleostomi</taxon>
        <taxon>Mammalia</taxon>
        <taxon>Eutheria</taxon>
        <taxon>Euarchontoglires</taxon>
        <taxon>Glires</taxon>
        <taxon>Rodentia</taxon>
        <taxon>Sciuromorpha</taxon>
        <taxon>Sciuridae</taxon>
        <taxon>Xerinae</taxon>
        <taxon>Marmotini</taxon>
        <taxon>Marmota</taxon>
    </lineage>
</organism>
<dbReference type="Proteomes" id="UP000694407">
    <property type="component" value="Unplaced"/>
</dbReference>
<evidence type="ECO:0000256" key="1">
    <source>
        <dbReference type="SAM" id="MobiDB-lite"/>
    </source>
</evidence>
<keyword evidence="3" id="KW-1185">Reference proteome</keyword>
<name>A0A8C5ZMB4_MARMA</name>
<evidence type="ECO:0000313" key="3">
    <source>
        <dbReference type="Proteomes" id="UP000694407"/>
    </source>
</evidence>